<organism evidence="1 2">
    <name type="scientific">Ectobacillus ponti</name>
    <dbReference type="NCBI Taxonomy" id="2961894"/>
    <lineage>
        <taxon>Bacteria</taxon>
        <taxon>Bacillati</taxon>
        <taxon>Bacillota</taxon>
        <taxon>Bacilli</taxon>
        <taxon>Bacillales</taxon>
        <taxon>Bacillaceae</taxon>
        <taxon>Ectobacillus</taxon>
    </lineage>
</organism>
<evidence type="ECO:0000313" key="2">
    <source>
        <dbReference type="Proteomes" id="UP001156102"/>
    </source>
</evidence>
<accession>A0AA42BRI4</accession>
<dbReference type="EMBL" id="JANCLT010000017">
    <property type="protein sequence ID" value="MCP8970977.1"/>
    <property type="molecule type" value="Genomic_DNA"/>
</dbReference>
<dbReference type="RefSeq" id="WP_254760904.1">
    <property type="nucleotide sequence ID" value="NZ_JANCLT010000017.1"/>
</dbReference>
<protein>
    <recommendedName>
        <fullName evidence="3">Stress-induced protein</fullName>
    </recommendedName>
</protein>
<gene>
    <name evidence="1" type="ORF">NK662_20865</name>
</gene>
<evidence type="ECO:0000313" key="1">
    <source>
        <dbReference type="EMBL" id="MCP8970977.1"/>
    </source>
</evidence>
<comment type="caution">
    <text evidence="1">The sequence shown here is derived from an EMBL/GenBank/DDBJ whole genome shotgun (WGS) entry which is preliminary data.</text>
</comment>
<proteinExistence type="predicted"/>
<dbReference type="Pfam" id="PF14182">
    <property type="entry name" value="YgaB"/>
    <property type="match status" value="1"/>
</dbReference>
<sequence length="83" mass="9955">MNEFDRLVGEQLRTMDQLLDLQLELERCQQLEQTYMKQNDAAGLQQVQENLRQKKETLLHVQQVFEAQTQQVIHSFQQEKVHM</sequence>
<dbReference type="InterPro" id="IPR025572">
    <property type="entry name" value="YgaB"/>
</dbReference>
<keyword evidence="2" id="KW-1185">Reference proteome</keyword>
<name>A0AA42BRI4_9BACI</name>
<dbReference type="AlphaFoldDB" id="A0AA42BRI4"/>
<evidence type="ECO:0008006" key="3">
    <source>
        <dbReference type="Google" id="ProtNLM"/>
    </source>
</evidence>
<reference evidence="1" key="1">
    <citation type="submission" date="2022-07" db="EMBL/GenBank/DDBJ databases">
        <authorList>
            <person name="Li W.-J."/>
            <person name="Deng Q.-Q."/>
        </authorList>
    </citation>
    <scope>NUCLEOTIDE SEQUENCE</scope>
    <source>
        <strain evidence="1">SYSU M60031</strain>
    </source>
</reference>
<dbReference type="Proteomes" id="UP001156102">
    <property type="component" value="Unassembled WGS sequence"/>
</dbReference>